<evidence type="ECO:0000313" key="4">
    <source>
        <dbReference type="EMBL" id="GEP57939.1"/>
    </source>
</evidence>
<keyword evidence="5" id="KW-1185">Reference proteome</keyword>
<dbReference type="Proteomes" id="UP000321058">
    <property type="component" value="Unassembled WGS sequence"/>
</dbReference>
<evidence type="ECO:0000313" key="5">
    <source>
        <dbReference type="Proteomes" id="UP000321058"/>
    </source>
</evidence>
<feature type="chain" id="PRO_5022236718" evidence="2">
    <location>
        <begin position="22"/>
        <end position="282"/>
    </location>
</feature>
<feature type="domain" description="EamA" evidence="3">
    <location>
        <begin position="144"/>
        <end position="276"/>
    </location>
</feature>
<feature type="transmembrane region" description="Helical" evidence="1">
    <location>
        <begin position="62"/>
        <end position="85"/>
    </location>
</feature>
<dbReference type="InterPro" id="IPR037185">
    <property type="entry name" value="EmrE-like"/>
</dbReference>
<proteinExistence type="predicted"/>
<accession>A0A512NG67</accession>
<evidence type="ECO:0000256" key="2">
    <source>
        <dbReference type="SAM" id="SignalP"/>
    </source>
</evidence>
<reference evidence="4 5" key="1">
    <citation type="submission" date="2019-07" db="EMBL/GenBank/DDBJ databases">
        <title>Whole genome shotgun sequence of Reyranella soli NBRC 108950.</title>
        <authorList>
            <person name="Hosoyama A."/>
            <person name="Uohara A."/>
            <person name="Ohji S."/>
            <person name="Ichikawa N."/>
        </authorList>
    </citation>
    <scope>NUCLEOTIDE SEQUENCE [LARGE SCALE GENOMIC DNA]</scope>
    <source>
        <strain evidence="4 5">NBRC 108950</strain>
    </source>
</reference>
<feature type="transmembrane region" description="Helical" evidence="1">
    <location>
        <begin position="204"/>
        <end position="222"/>
    </location>
</feature>
<feature type="transmembrane region" description="Helical" evidence="1">
    <location>
        <begin position="261"/>
        <end position="280"/>
    </location>
</feature>
<feature type="transmembrane region" description="Helical" evidence="1">
    <location>
        <begin position="31"/>
        <end position="50"/>
    </location>
</feature>
<keyword evidence="1" id="KW-1133">Transmembrane helix</keyword>
<dbReference type="EMBL" id="BKAJ01000090">
    <property type="protein sequence ID" value="GEP57939.1"/>
    <property type="molecule type" value="Genomic_DNA"/>
</dbReference>
<feature type="transmembrane region" description="Helical" evidence="1">
    <location>
        <begin position="116"/>
        <end position="137"/>
    </location>
</feature>
<keyword evidence="1" id="KW-0472">Membrane</keyword>
<feature type="domain" description="EamA" evidence="3">
    <location>
        <begin position="4"/>
        <end position="131"/>
    </location>
</feature>
<dbReference type="SUPFAM" id="SSF103481">
    <property type="entry name" value="Multidrug resistance efflux transporter EmrE"/>
    <property type="match status" value="2"/>
</dbReference>
<name>A0A512NG67_9HYPH</name>
<dbReference type="Pfam" id="PF00892">
    <property type="entry name" value="EamA"/>
    <property type="match status" value="2"/>
</dbReference>
<feature type="transmembrane region" description="Helical" evidence="1">
    <location>
        <begin position="143"/>
        <end position="162"/>
    </location>
</feature>
<dbReference type="AlphaFoldDB" id="A0A512NG67"/>
<sequence>MAAGFAAIALWSALAALSVSAGPIPPFQMVAMTFAVGASIGIVRALARGVGWRGLLGWPMRIWLLGVGGLFGYHALYFAALQLAPPAEANLVNYLWPLLIVLLSAPLAGERLAWPHLLGAFLGFAGVILLAFGRGLSFTGAHALGYALALGCAFIWSLYSVLSRRFGETPTDAVAAFCAASALLSFACHLLFERTVWPATTTAWLSVLAIGIGPAGPAFYLWDHAVKHGDIRALGAFAYATPILSTALLIVCGLAEPTGALLIAAALVTVGAVLASRELWRS</sequence>
<dbReference type="InterPro" id="IPR000620">
    <property type="entry name" value="EamA_dom"/>
</dbReference>
<dbReference type="PANTHER" id="PTHR22911">
    <property type="entry name" value="ACYL-MALONYL CONDENSING ENZYME-RELATED"/>
    <property type="match status" value="1"/>
</dbReference>
<feature type="transmembrane region" description="Helical" evidence="1">
    <location>
        <begin position="174"/>
        <end position="192"/>
    </location>
</feature>
<keyword evidence="1" id="KW-0812">Transmembrane</keyword>
<feature type="transmembrane region" description="Helical" evidence="1">
    <location>
        <begin position="234"/>
        <end position="255"/>
    </location>
</feature>
<evidence type="ECO:0000256" key="1">
    <source>
        <dbReference type="SAM" id="Phobius"/>
    </source>
</evidence>
<gene>
    <name evidence="4" type="ORF">RSO01_51050</name>
</gene>
<keyword evidence="2" id="KW-0732">Signal</keyword>
<dbReference type="GO" id="GO:0016020">
    <property type="term" value="C:membrane"/>
    <property type="evidence" value="ECO:0007669"/>
    <property type="project" value="InterPro"/>
</dbReference>
<organism evidence="4 5">
    <name type="scientific">Reyranella soli</name>
    <dbReference type="NCBI Taxonomy" id="1230389"/>
    <lineage>
        <taxon>Bacteria</taxon>
        <taxon>Pseudomonadati</taxon>
        <taxon>Pseudomonadota</taxon>
        <taxon>Alphaproteobacteria</taxon>
        <taxon>Hyphomicrobiales</taxon>
        <taxon>Reyranellaceae</taxon>
        <taxon>Reyranella</taxon>
    </lineage>
</organism>
<dbReference type="PANTHER" id="PTHR22911:SF76">
    <property type="entry name" value="EAMA DOMAIN-CONTAINING PROTEIN"/>
    <property type="match status" value="1"/>
</dbReference>
<evidence type="ECO:0000259" key="3">
    <source>
        <dbReference type="Pfam" id="PF00892"/>
    </source>
</evidence>
<protein>
    <submittedName>
        <fullName evidence="4">Membrane protein</fullName>
    </submittedName>
</protein>
<feature type="signal peptide" evidence="2">
    <location>
        <begin position="1"/>
        <end position="21"/>
    </location>
</feature>
<dbReference type="OrthoDB" id="9795732at2"/>
<comment type="caution">
    <text evidence="4">The sequence shown here is derived from an EMBL/GenBank/DDBJ whole genome shotgun (WGS) entry which is preliminary data.</text>
</comment>